<accession>A0AAW1DJD2</accession>
<evidence type="ECO:0000256" key="2">
    <source>
        <dbReference type="ARBA" id="ARBA00022692"/>
    </source>
</evidence>
<feature type="transmembrane region" description="Helical" evidence="5">
    <location>
        <begin position="476"/>
        <end position="494"/>
    </location>
</feature>
<feature type="transmembrane region" description="Helical" evidence="5">
    <location>
        <begin position="435"/>
        <end position="455"/>
    </location>
</feature>
<feature type="transmembrane region" description="Helical" evidence="5">
    <location>
        <begin position="367"/>
        <end position="389"/>
    </location>
</feature>
<feature type="transmembrane region" description="Helical" evidence="5">
    <location>
        <begin position="227"/>
        <end position="244"/>
    </location>
</feature>
<evidence type="ECO:0000259" key="6">
    <source>
        <dbReference type="Pfam" id="PF01490"/>
    </source>
</evidence>
<comment type="caution">
    <text evidence="7">The sequence shown here is derived from an EMBL/GenBank/DDBJ whole genome shotgun (WGS) entry which is preliminary data.</text>
</comment>
<organism evidence="7 8">
    <name type="scientific">Rhynocoris fuscipes</name>
    <dbReference type="NCBI Taxonomy" id="488301"/>
    <lineage>
        <taxon>Eukaryota</taxon>
        <taxon>Metazoa</taxon>
        <taxon>Ecdysozoa</taxon>
        <taxon>Arthropoda</taxon>
        <taxon>Hexapoda</taxon>
        <taxon>Insecta</taxon>
        <taxon>Pterygota</taxon>
        <taxon>Neoptera</taxon>
        <taxon>Paraneoptera</taxon>
        <taxon>Hemiptera</taxon>
        <taxon>Heteroptera</taxon>
        <taxon>Panheteroptera</taxon>
        <taxon>Cimicomorpha</taxon>
        <taxon>Reduviidae</taxon>
        <taxon>Harpactorinae</taxon>
        <taxon>Harpactorini</taxon>
        <taxon>Rhynocoris</taxon>
    </lineage>
</organism>
<proteinExistence type="predicted"/>
<feature type="transmembrane region" description="Helical" evidence="5">
    <location>
        <begin position="98"/>
        <end position="120"/>
    </location>
</feature>
<dbReference type="InterPro" id="IPR013057">
    <property type="entry name" value="AA_transpt_TM"/>
</dbReference>
<reference evidence="7 8" key="1">
    <citation type="submission" date="2022-12" db="EMBL/GenBank/DDBJ databases">
        <title>Chromosome-level genome assembly of true bugs.</title>
        <authorList>
            <person name="Ma L."/>
            <person name="Li H."/>
        </authorList>
    </citation>
    <scope>NUCLEOTIDE SEQUENCE [LARGE SCALE GENOMIC DNA]</scope>
    <source>
        <strain evidence="7">Lab_2022b</strain>
    </source>
</reference>
<dbReference type="GO" id="GO:0005774">
    <property type="term" value="C:vacuolar membrane"/>
    <property type="evidence" value="ECO:0007669"/>
    <property type="project" value="TreeGrafter"/>
</dbReference>
<gene>
    <name evidence="7" type="ORF">O3M35_006089</name>
</gene>
<keyword evidence="3 5" id="KW-1133">Transmembrane helix</keyword>
<feature type="transmembrane region" description="Helical" evidence="5">
    <location>
        <begin position="409"/>
        <end position="429"/>
    </location>
</feature>
<feature type="domain" description="Amino acid transporter transmembrane" evidence="6">
    <location>
        <begin position="100"/>
        <end position="494"/>
    </location>
</feature>
<comment type="subcellular location">
    <subcellularLocation>
        <location evidence="1">Membrane</location>
        <topology evidence="1">Multi-pass membrane protein</topology>
    </subcellularLocation>
</comment>
<keyword evidence="2 5" id="KW-0812">Transmembrane</keyword>
<feature type="transmembrane region" description="Helical" evidence="5">
    <location>
        <begin position="126"/>
        <end position="147"/>
    </location>
</feature>
<name>A0AAW1DJD2_9HEMI</name>
<evidence type="ECO:0000313" key="8">
    <source>
        <dbReference type="Proteomes" id="UP001461498"/>
    </source>
</evidence>
<feature type="transmembrane region" description="Helical" evidence="5">
    <location>
        <begin position="251"/>
        <end position="271"/>
    </location>
</feature>
<dbReference type="AlphaFoldDB" id="A0AAW1DJD2"/>
<keyword evidence="4 5" id="KW-0472">Membrane</keyword>
<keyword evidence="8" id="KW-1185">Reference proteome</keyword>
<feature type="transmembrane region" description="Helical" evidence="5">
    <location>
        <begin position="188"/>
        <end position="207"/>
    </location>
</feature>
<evidence type="ECO:0000256" key="3">
    <source>
        <dbReference type="ARBA" id="ARBA00022989"/>
    </source>
</evidence>
<evidence type="ECO:0000256" key="1">
    <source>
        <dbReference type="ARBA" id="ARBA00004141"/>
    </source>
</evidence>
<dbReference type="Pfam" id="PF01490">
    <property type="entry name" value="Aa_trans"/>
    <property type="match status" value="1"/>
</dbReference>
<dbReference type="PANTHER" id="PTHR22950">
    <property type="entry name" value="AMINO ACID TRANSPORTER"/>
    <property type="match status" value="1"/>
</dbReference>
<dbReference type="EMBL" id="JAPXFL010000003">
    <property type="protein sequence ID" value="KAK9508554.1"/>
    <property type="molecule type" value="Genomic_DNA"/>
</dbReference>
<protein>
    <recommendedName>
        <fullName evidence="6">Amino acid transporter transmembrane domain-containing protein</fullName>
    </recommendedName>
</protein>
<dbReference type="Proteomes" id="UP001461498">
    <property type="component" value="Unassembled WGS sequence"/>
</dbReference>
<sequence>MGKLKSIFSMDKLTGLFRSQNQQIVFETAMDNKGMTMEKIPSTISINGTDNNMSSTLKLAENDVMEKNAKNLEMGKSDTDAYYNPFDFRDKTNATPDVGALLHLLKSSLGTGILAMPMAFKNGGLIFGIFGTIIVGYICTHCVHMLVRCSQLLSSRVKQPSLGFPETAETAFKTGPEKYRKWAKFSWVFVKVSLFATYYFGNTVYVVFIAKSFEQVIENHTSLEMNIRLYILLLAIPLIPLGIIRSLKYLVPFSAMATAFIMFGLAITLYYTFMDLPDIETRHYITNVQQWPLFFSTVLFAMEGIGTVLPIENSMQNPNHFLGCPGVLNIAMSVVVLLYGAVGFFGYVKYGDITEGSITLNLPPTALAESVKILVALSILFTYGLQFSVPSEIMWKLIGHKISERFQTIGYYLMRAAMIFGTVIIAIIIPDLSPFISLVGAVCFSILGLFCPAVIEAITYYDEGYGPLKIRLIKDIVIMLMSVFSLVSGSYISITDIIEFYKK</sequence>
<evidence type="ECO:0000256" key="5">
    <source>
        <dbReference type="SAM" id="Phobius"/>
    </source>
</evidence>
<dbReference type="PANTHER" id="PTHR22950:SF494">
    <property type="entry name" value="GH04538P"/>
    <property type="match status" value="1"/>
</dbReference>
<evidence type="ECO:0000256" key="4">
    <source>
        <dbReference type="ARBA" id="ARBA00023136"/>
    </source>
</evidence>
<feature type="transmembrane region" description="Helical" evidence="5">
    <location>
        <begin position="291"/>
        <end position="309"/>
    </location>
</feature>
<feature type="transmembrane region" description="Helical" evidence="5">
    <location>
        <begin position="321"/>
        <end position="347"/>
    </location>
</feature>
<evidence type="ECO:0000313" key="7">
    <source>
        <dbReference type="EMBL" id="KAK9508554.1"/>
    </source>
</evidence>
<dbReference type="GO" id="GO:0015179">
    <property type="term" value="F:L-amino acid transmembrane transporter activity"/>
    <property type="evidence" value="ECO:0007669"/>
    <property type="project" value="TreeGrafter"/>
</dbReference>